<dbReference type="InterPro" id="IPR004445">
    <property type="entry name" value="GltS"/>
</dbReference>
<feature type="transmembrane region" description="Helical" evidence="1">
    <location>
        <begin position="102"/>
        <end position="126"/>
    </location>
</feature>
<keyword evidence="1" id="KW-0472">Membrane</keyword>
<gene>
    <name evidence="2" type="ORF">H2O73_14410</name>
</gene>
<reference evidence="2 3" key="1">
    <citation type="submission" date="2020-07" db="EMBL/GenBank/DDBJ databases">
        <title>Vibrio marinisediminis sp. nov., isolated from marine sediment.</title>
        <authorList>
            <person name="Ji X."/>
        </authorList>
    </citation>
    <scope>NUCLEOTIDE SEQUENCE [LARGE SCALE GENOMIC DNA]</scope>
    <source>
        <strain evidence="2 3">404</strain>
    </source>
</reference>
<feature type="transmembrane region" description="Helical" evidence="1">
    <location>
        <begin position="319"/>
        <end position="343"/>
    </location>
</feature>
<feature type="transmembrane region" description="Helical" evidence="1">
    <location>
        <begin position="62"/>
        <end position="81"/>
    </location>
</feature>
<feature type="transmembrane region" description="Helical" evidence="1">
    <location>
        <begin position="231"/>
        <end position="253"/>
    </location>
</feature>
<feature type="transmembrane region" description="Helical" evidence="1">
    <location>
        <begin position="6"/>
        <end position="23"/>
    </location>
</feature>
<sequence>MPQGLMLTDLAIAGFLLLIAKILRVHLPLLQRMYLPSAVLAGLIGLLLGPALANFLPWTNTFTANAGILTAALFSSLGLATDLPSPRIVAKRAGSLWAFNQIASVSQWLFAAMFGLFITTCFWPALNPAIGVTLSAGFMGGHGSATVVGDILTGLGWEDGFTLGLTFATIGIFVSISVGMLILQFALRMGWIDTFTTFASMDKHQRKGLIKPSEQPSVMKDTMSSLSVDSFAIHAALVVLVTAFSFVSANYLSSFSENVQIPTFVTGFLAGMFVRIIAKRTNANLYLCDEAFNHAAGISTDYLIIFGISAIKITVLAHYLLPMVILATGGIIFTLWLILWVAPRMLGKDWFEKGLFTWGWLTGTVAMGIALLRIVDPNMRSKVLDDYVIAYVPGSITDIFIISLMPIAMYNGMHWQAVGVGLSYIAIVLFVWRFVLNRNAWVNQQENT</sequence>
<evidence type="ECO:0000256" key="1">
    <source>
        <dbReference type="SAM" id="Phobius"/>
    </source>
</evidence>
<dbReference type="EMBL" id="JACFYF010000009">
    <property type="protein sequence ID" value="MBA5763552.1"/>
    <property type="molecule type" value="Genomic_DNA"/>
</dbReference>
<keyword evidence="3" id="KW-1185">Reference proteome</keyword>
<dbReference type="GO" id="GO:0016020">
    <property type="term" value="C:membrane"/>
    <property type="evidence" value="ECO:0007669"/>
    <property type="project" value="InterPro"/>
</dbReference>
<comment type="caution">
    <text evidence="2">The sequence shown here is derived from an EMBL/GenBank/DDBJ whole genome shotgun (WGS) entry which is preliminary data.</text>
</comment>
<protein>
    <submittedName>
        <fullName evidence="2">Sodium:glutamate symporter</fullName>
    </submittedName>
</protein>
<feature type="transmembrane region" description="Helical" evidence="1">
    <location>
        <begin position="355"/>
        <end position="375"/>
    </location>
</feature>
<feature type="transmembrane region" description="Helical" evidence="1">
    <location>
        <begin position="259"/>
        <end position="278"/>
    </location>
</feature>
<accession>A0A7W2IUZ4</accession>
<dbReference type="AlphaFoldDB" id="A0A7W2IUZ4"/>
<dbReference type="PANTHER" id="PTHR36178:SF1">
    <property type="entry name" value="SODIUM_GLUTAMATE SYMPORTER"/>
    <property type="match status" value="1"/>
</dbReference>
<dbReference type="PANTHER" id="PTHR36178">
    <property type="entry name" value="SLR0625 PROTEIN"/>
    <property type="match status" value="1"/>
</dbReference>
<proteinExistence type="predicted"/>
<feature type="transmembrane region" description="Helical" evidence="1">
    <location>
        <begin position="161"/>
        <end position="183"/>
    </location>
</feature>
<dbReference type="Proteomes" id="UP000571701">
    <property type="component" value="Unassembled WGS sequence"/>
</dbReference>
<dbReference type="GO" id="GO:0015501">
    <property type="term" value="F:glutamate:sodium symporter activity"/>
    <property type="evidence" value="ECO:0007669"/>
    <property type="project" value="InterPro"/>
</dbReference>
<feature type="transmembrane region" description="Helical" evidence="1">
    <location>
        <begin position="387"/>
        <end position="409"/>
    </location>
</feature>
<feature type="transmembrane region" description="Helical" evidence="1">
    <location>
        <begin position="415"/>
        <end position="436"/>
    </location>
</feature>
<evidence type="ECO:0000313" key="3">
    <source>
        <dbReference type="Proteomes" id="UP000571701"/>
    </source>
</evidence>
<organism evidence="2 3">
    <name type="scientific">Vibrio marinisediminis</name>
    <dbReference type="NCBI Taxonomy" id="2758441"/>
    <lineage>
        <taxon>Bacteria</taxon>
        <taxon>Pseudomonadati</taxon>
        <taxon>Pseudomonadota</taxon>
        <taxon>Gammaproteobacteria</taxon>
        <taxon>Vibrionales</taxon>
        <taxon>Vibrionaceae</taxon>
        <taxon>Vibrio</taxon>
    </lineage>
</organism>
<dbReference type="GO" id="GO:0015813">
    <property type="term" value="P:L-glutamate transmembrane transport"/>
    <property type="evidence" value="ECO:0007669"/>
    <property type="project" value="InterPro"/>
</dbReference>
<name>A0A7W2IUZ4_9VIBR</name>
<keyword evidence="1" id="KW-1133">Transmembrane helix</keyword>
<dbReference type="RefSeq" id="WP_182109563.1">
    <property type="nucleotide sequence ID" value="NZ_JACFYF010000009.1"/>
</dbReference>
<evidence type="ECO:0000313" key="2">
    <source>
        <dbReference type="EMBL" id="MBA5763552.1"/>
    </source>
</evidence>
<feature type="transmembrane region" description="Helical" evidence="1">
    <location>
        <begin position="35"/>
        <end position="56"/>
    </location>
</feature>
<keyword evidence="1" id="KW-0812">Transmembrane</keyword>